<keyword evidence="2" id="KW-1185">Reference proteome</keyword>
<reference evidence="1 2" key="1">
    <citation type="submission" date="2018-06" db="EMBL/GenBank/DDBJ databases">
        <title>Genomic Encyclopedia of Archaeal and Bacterial Type Strains, Phase II (KMG-II): from individual species to whole genera.</title>
        <authorList>
            <person name="Goeker M."/>
        </authorList>
    </citation>
    <scope>NUCLEOTIDE SEQUENCE [LARGE SCALE GENOMIC DNA]</scope>
    <source>
        <strain evidence="1 2">DSM 23522</strain>
    </source>
</reference>
<evidence type="ECO:0000313" key="1">
    <source>
        <dbReference type="EMBL" id="RAJ11711.1"/>
    </source>
</evidence>
<organism evidence="1 2">
    <name type="scientific">Arenibacter echinorum</name>
    <dbReference type="NCBI Taxonomy" id="440515"/>
    <lineage>
        <taxon>Bacteria</taxon>
        <taxon>Pseudomonadati</taxon>
        <taxon>Bacteroidota</taxon>
        <taxon>Flavobacteriia</taxon>
        <taxon>Flavobacteriales</taxon>
        <taxon>Flavobacteriaceae</taxon>
        <taxon>Arenibacter</taxon>
    </lineage>
</organism>
<sequence length="387" mass="44971">MKWLKKILGLDKQCEQLLNIQQLLNSIQLEQKPFSISSNFKLVDPLNKNVELFAFKEIEKDLSISKNNILIKNGDSIIRNFFGSVPEFISTGLISKSYKFVFPQGFSGQIMQIGNGQGTAIMQNGSILAHGSYVKNIVVAAPFAVYSLGNMVIRQHYLNKIHESLERISEKLNDLIELEFIKKEAKIDAIIYFYKKAYFEFDNINTNENYKNAILTNIVAKNIEVFELIKFYEKSIHKTGKYDATSINNFEDQLKIFVQLQDLFLYGKLLAFVYANLYNKELQMDFIKEFENVRSIYLKTFKANSIQINKILDENKIGWSDWLKRSRAQKLKARNSIINDLLTIDSITRVVEENFEEGKVILIDFITKIELPQEFIFEEGELYQITY</sequence>
<dbReference type="AlphaFoldDB" id="A0A327R4V0"/>
<evidence type="ECO:0000313" key="2">
    <source>
        <dbReference type="Proteomes" id="UP000249696"/>
    </source>
</evidence>
<dbReference type="Proteomes" id="UP000249696">
    <property type="component" value="Unassembled WGS sequence"/>
</dbReference>
<name>A0A327R4V0_9FLAO</name>
<accession>A0A327R4V0</accession>
<gene>
    <name evidence="1" type="ORF">LV92_02643</name>
</gene>
<comment type="caution">
    <text evidence="1">The sequence shown here is derived from an EMBL/GenBank/DDBJ whole genome shotgun (WGS) entry which is preliminary data.</text>
</comment>
<proteinExistence type="predicted"/>
<protein>
    <submittedName>
        <fullName evidence="1">Uncharacterized protein</fullName>
    </submittedName>
</protein>
<dbReference type="RefSeq" id="WP_111624073.1">
    <property type="nucleotide sequence ID" value="NZ_QLLN01000004.1"/>
</dbReference>
<dbReference type="OrthoDB" id="1422591at2"/>
<dbReference type="EMBL" id="QLLN01000004">
    <property type="protein sequence ID" value="RAJ11711.1"/>
    <property type="molecule type" value="Genomic_DNA"/>
</dbReference>